<evidence type="ECO:0000256" key="1">
    <source>
        <dbReference type="SAM" id="MobiDB-lite"/>
    </source>
</evidence>
<gene>
    <name evidence="2" type="ORF">J4Q44_G00233950</name>
</gene>
<comment type="caution">
    <text evidence="2">The sequence shown here is derived from an EMBL/GenBank/DDBJ whole genome shotgun (WGS) entry which is preliminary data.</text>
</comment>
<feature type="region of interest" description="Disordered" evidence="1">
    <location>
        <begin position="18"/>
        <end position="50"/>
    </location>
</feature>
<dbReference type="EMBL" id="JAGTTL010000021">
    <property type="protein sequence ID" value="KAK6306470.1"/>
    <property type="molecule type" value="Genomic_DNA"/>
</dbReference>
<organism evidence="2 3">
    <name type="scientific">Coregonus suidteri</name>
    <dbReference type="NCBI Taxonomy" id="861788"/>
    <lineage>
        <taxon>Eukaryota</taxon>
        <taxon>Metazoa</taxon>
        <taxon>Chordata</taxon>
        <taxon>Craniata</taxon>
        <taxon>Vertebrata</taxon>
        <taxon>Euteleostomi</taxon>
        <taxon>Actinopterygii</taxon>
        <taxon>Neopterygii</taxon>
        <taxon>Teleostei</taxon>
        <taxon>Protacanthopterygii</taxon>
        <taxon>Salmoniformes</taxon>
        <taxon>Salmonidae</taxon>
        <taxon>Coregoninae</taxon>
        <taxon>Coregonus</taxon>
    </lineage>
</organism>
<name>A0AAN8QKL4_9TELE</name>
<protein>
    <submittedName>
        <fullName evidence="2">Uncharacterized protein</fullName>
    </submittedName>
</protein>
<feature type="compositionally biased region" description="Polar residues" evidence="1">
    <location>
        <begin position="18"/>
        <end position="34"/>
    </location>
</feature>
<dbReference type="AlphaFoldDB" id="A0AAN8QKL4"/>
<dbReference type="Proteomes" id="UP001356427">
    <property type="component" value="Unassembled WGS sequence"/>
</dbReference>
<keyword evidence="3" id="KW-1185">Reference proteome</keyword>
<evidence type="ECO:0000313" key="3">
    <source>
        <dbReference type="Proteomes" id="UP001356427"/>
    </source>
</evidence>
<proteinExistence type="predicted"/>
<sequence length="88" mass="9611">MLSEERCRIVLCYTETQPATEDKGSNASQRNSRPLNILKKGEASTQTQSTVSHYSVLSPWGWSGCPGGLKSGHILATSRVDCTEQKPD</sequence>
<evidence type="ECO:0000313" key="2">
    <source>
        <dbReference type="EMBL" id="KAK6306470.1"/>
    </source>
</evidence>
<accession>A0AAN8QKL4</accession>
<reference evidence="2 3" key="1">
    <citation type="submission" date="2021-04" db="EMBL/GenBank/DDBJ databases">
        <authorList>
            <person name="De Guttry C."/>
            <person name="Zahm M."/>
            <person name="Klopp C."/>
            <person name="Cabau C."/>
            <person name="Louis A."/>
            <person name="Berthelot C."/>
            <person name="Parey E."/>
            <person name="Roest Crollius H."/>
            <person name="Montfort J."/>
            <person name="Robinson-Rechavi M."/>
            <person name="Bucao C."/>
            <person name="Bouchez O."/>
            <person name="Gislard M."/>
            <person name="Lluch J."/>
            <person name="Milhes M."/>
            <person name="Lampietro C."/>
            <person name="Lopez Roques C."/>
            <person name="Donnadieu C."/>
            <person name="Braasch I."/>
            <person name="Desvignes T."/>
            <person name="Postlethwait J."/>
            <person name="Bobe J."/>
            <person name="Wedekind C."/>
            <person name="Guiguen Y."/>
        </authorList>
    </citation>
    <scope>NUCLEOTIDE SEQUENCE [LARGE SCALE GENOMIC DNA]</scope>
    <source>
        <strain evidence="2">Cs_M1</strain>
        <tissue evidence="2">Blood</tissue>
    </source>
</reference>